<evidence type="ECO:0000256" key="2">
    <source>
        <dbReference type="SAM" id="MobiDB-lite"/>
    </source>
</evidence>
<dbReference type="OrthoDB" id="5456515at2"/>
<dbReference type="EMBL" id="CP039543">
    <property type="protein sequence ID" value="QJT08796.1"/>
    <property type="molecule type" value="Genomic_DNA"/>
</dbReference>
<feature type="compositionally biased region" description="Low complexity" evidence="2">
    <location>
        <begin position="197"/>
        <end position="215"/>
    </location>
</feature>
<keyword evidence="6" id="KW-1185">Reference proteome</keyword>
<accession>A0A6P1ZLU3</accession>
<gene>
    <name evidence="4" type="ORF">DQK91_02315</name>
    <name evidence="3" type="ORF">E8L03_07595</name>
</gene>
<evidence type="ECO:0000313" key="5">
    <source>
        <dbReference type="Proteomes" id="UP000434052"/>
    </source>
</evidence>
<proteinExistence type="predicted"/>
<dbReference type="AlphaFoldDB" id="A0A6P1ZLU3"/>
<dbReference type="Gene3D" id="1.10.287.1490">
    <property type="match status" value="1"/>
</dbReference>
<dbReference type="EMBL" id="QMIF01000001">
    <property type="protein sequence ID" value="TVM36776.1"/>
    <property type="molecule type" value="Genomic_DNA"/>
</dbReference>
<dbReference type="Proteomes" id="UP000503251">
    <property type="component" value="Chromosome"/>
</dbReference>
<evidence type="ECO:0000313" key="3">
    <source>
        <dbReference type="EMBL" id="QJT08796.1"/>
    </source>
</evidence>
<feature type="compositionally biased region" description="Gly residues" evidence="2">
    <location>
        <begin position="216"/>
        <end position="227"/>
    </location>
</feature>
<keyword evidence="1" id="KW-0175">Coiled coil</keyword>
<evidence type="ECO:0000313" key="4">
    <source>
        <dbReference type="EMBL" id="TVM36776.1"/>
    </source>
</evidence>
<reference evidence="4 5" key="1">
    <citation type="submission" date="2018-06" db="EMBL/GenBank/DDBJ databases">
        <title>Complete genome of Desulfovibrio marinus P48SEP.</title>
        <authorList>
            <person name="Crispim J.S."/>
            <person name="Vidigal P.M.P."/>
            <person name="Silva L.C.F."/>
            <person name="Araujo L.C."/>
            <person name="Laguardia C.N."/>
            <person name="Dias R.S."/>
            <person name="Sousa M.P."/>
            <person name="Paula S.O."/>
            <person name="Silva C."/>
        </authorList>
    </citation>
    <scope>NUCLEOTIDE SEQUENCE [LARGE SCALE GENOMIC DNA]</scope>
    <source>
        <strain evidence="4 5">P48SEP</strain>
    </source>
</reference>
<evidence type="ECO:0000313" key="6">
    <source>
        <dbReference type="Proteomes" id="UP000503251"/>
    </source>
</evidence>
<feature type="region of interest" description="Disordered" evidence="2">
    <location>
        <begin position="197"/>
        <end position="227"/>
    </location>
</feature>
<protein>
    <submittedName>
        <fullName evidence="4">Uncharacterized protein</fullName>
    </submittedName>
</protein>
<sequence>MADARKIFSMSTFAAYIKGVNKEAQSANIKEMLEHLTGREIDADMQPFAEALGKAYVYEQHPELAKMKGKEVLNMGDNVSVTPMPAEAKAEADAVFARIEGYKKTLDEQAAKIKELEVAKAEFETKATALEKDVAEYKGKVEAFEASAKGEGDKVIVTSQQTVEEYIGKVNELLEQIENVKKHGVVTVAAGDGGAAAAPAEAAEETGGVPDDFGFGASGSDGDGFGF</sequence>
<feature type="coiled-coil region" evidence="1">
    <location>
        <begin position="99"/>
        <end position="183"/>
    </location>
</feature>
<reference evidence="3 6" key="2">
    <citation type="submission" date="2019-04" db="EMBL/GenBank/DDBJ databases">
        <title>Isolation and culture of sulfate reducing bacteria from the cold seep of the South China Sea.</title>
        <authorList>
            <person name="Sun C."/>
            <person name="Liu R."/>
        </authorList>
    </citation>
    <scope>NUCLEOTIDE SEQUENCE [LARGE SCALE GENOMIC DNA]</scope>
    <source>
        <strain evidence="3 6">CS1</strain>
    </source>
</reference>
<organism evidence="4 5">
    <name type="scientific">Oceanidesulfovibrio marinus</name>
    <dbReference type="NCBI Taxonomy" id="370038"/>
    <lineage>
        <taxon>Bacteria</taxon>
        <taxon>Pseudomonadati</taxon>
        <taxon>Thermodesulfobacteriota</taxon>
        <taxon>Desulfovibrionia</taxon>
        <taxon>Desulfovibrionales</taxon>
        <taxon>Desulfovibrionaceae</taxon>
        <taxon>Oceanidesulfovibrio</taxon>
    </lineage>
</organism>
<dbReference type="Proteomes" id="UP000434052">
    <property type="component" value="Unassembled WGS sequence"/>
</dbReference>
<evidence type="ECO:0000256" key="1">
    <source>
        <dbReference type="SAM" id="Coils"/>
    </source>
</evidence>
<dbReference type="RefSeq" id="WP_144233828.1">
    <property type="nucleotide sequence ID" value="NZ_CP039543.1"/>
</dbReference>
<name>A0A6P1ZLU3_9BACT</name>